<evidence type="ECO:0000313" key="2">
    <source>
        <dbReference type="EMBL" id="MCX5469912.1"/>
    </source>
</evidence>
<feature type="transmembrane region" description="Helical" evidence="1">
    <location>
        <begin position="12"/>
        <end position="30"/>
    </location>
</feature>
<evidence type="ECO:0000256" key="1">
    <source>
        <dbReference type="SAM" id="Phobius"/>
    </source>
</evidence>
<protein>
    <submittedName>
        <fullName evidence="2">Uncharacterized protein</fullName>
    </submittedName>
</protein>
<dbReference type="RefSeq" id="WP_266131805.1">
    <property type="nucleotide sequence ID" value="NZ_JAPKMY010000017.1"/>
</dbReference>
<keyword evidence="1" id="KW-0472">Membrane</keyword>
<keyword evidence="3" id="KW-1185">Reference proteome</keyword>
<dbReference type="AlphaFoldDB" id="A0A9X3IIH7"/>
<dbReference type="PROSITE" id="PS51257">
    <property type="entry name" value="PROKAR_LIPOPROTEIN"/>
    <property type="match status" value="1"/>
</dbReference>
<gene>
    <name evidence="2" type="ORF">OSH00_19530</name>
</gene>
<comment type="caution">
    <text evidence="2">The sequence shown here is derived from an EMBL/GenBank/DDBJ whole genome shotgun (WGS) entry which is preliminary data.</text>
</comment>
<reference evidence="2" key="1">
    <citation type="submission" date="2022-11" db="EMBL/GenBank/DDBJ databases">
        <title>Biodiversity and phylogenetic relationships of bacteria.</title>
        <authorList>
            <person name="Machado R.A.R."/>
            <person name="Bhat A."/>
            <person name="Loulou A."/>
            <person name="Kallel S."/>
        </authorList>
    </citation>
    <scope>NUCLEOTIDE SEQUENCE</scope>
    <source>
        <strain evidence="2">A-IN1</strain>
    </source>
</reference>
<name>A0A9X3IIH7_9GAMM</name>
<sequence>MFLWGNRLHFNLSPLILFILIAVGVGYGCYSTVRHVQAVNQLNEARKALGDIRTVLIWSSAQYPHNAIKTCNFKNIQQASAHAEFQKINQLFDWNVSVQQQTQYLERIKVFAINDLQTCMIKVYFKYDHSVSDDLAGKYIAYRYDLKNNKTECLTNIEKYSLVKFCTR</sequence>
<organism evidence="2 3">
    <name type="scientific">Acinetobacter nematophilus</name>
    <dbReference type="NCBI Taxonomy" id="2994642"/>
    <lineage>
        <taxon>Bacteria</taxon>
        <taxon>Pseudomonadati</taxon>
        <taxon>Pseudomonadota</taxon>
        <taxon>Gammaproteobacteria</taxon>
        <taxon>Moraxellales</taxon>
        <taxon>Moraxellaceae</taxon>
        <taxon>Acinetobacter</taxon>
    </lineage>
</organism>
<proteinExistence type="predicted"/>
<keyword evidence="1" id="KW-0812">Transmembrane</keyword>
<accession>A0A9X3IIH7</accession>
<keyword evidence="1" id="KW-1133">Transmembrane helix</keyword>
<dbReference type="Proteomes" id="UP001146019">
    <property type="component" value="Unassembled WGS sequence"/>
</dbReference>
<evidence type="ECO:0000313" key="3">
    <source>
        <dbReference type="Proteomes" id="UP001146019"/>
    </source>
</evidence>
<dbReference type="EMBL" id="JAPKMY010000017">
    <property type="protein sequence ID" value="MCX5469912.1"/>
    <property type="molecule type" value="Genomic_DNA"/>
</dbReference>